<accession>A0A4R4DYF7</accession>
<dbReference type="OrthoDB" id="666127at2"/>
<dbReference type="PROSITE" id="PS51257">
    <property type="entry name" value="PROKAR_LIPOPROTEIN"/>
    <property type="match status" value="1"/>
</dbReference>
<organism evidence="1 2">
    <name type="scientific">Flaviaesturariibacter aridisoli</name>
    <dbReference type="NCBI Taxonomy" id="2545761"/>
    <lineage>
        <taxon>Bacteria</taxon>
        <taxon>Pseudomonadati</taxon>
        <taxon>Bacteroidota</taxon>
        <taxon>Chitinophagia</taxon>
        <taxon>Chitinophagales</taxon>
        <taxon>Chitinophagaceae</taxon>
        <taxon>Flaviaestuariibacter</taxon>
    </lineage>
</organism>
<evidence type="ECO:0000313" key="1">
    <source>
        <dbReference type="EMBL" id="TCZ68648.1"/>
    </source>
</evidence>
<dbReference type="Proteomes" id="UP000295164">
    <property type="component" value="Unassembled WGS sequence"/>
</dbReference>
<gene>
    <name evidence="1" type="ORF">E0486_13605</name>
</gene>
<proteinExistence type="predicted"/>
<dbReference type="RefSeq" id="WP_131852727.1">
    <property type="nucleotide sequence ID" value="NZ_SKFH01000025.1"/>
</dbReference>
<evidence type="ECO:0000313" key="2">
    <source>
        <dbReference type="Proteomes" id="UP000295164"/>
    </source>
</evidence>
<comment type="caution">
    <text evidence="1">The sequence shown here is derived from an EMBL/GenBank/DDBJ whole genome shotgun (WGS) entry which is preliminary data.</text>
</comment>
<keyword evidence="2" id="KW-1185">Reference proteome</keyword>
<sequence>MTRLTALLFLPALLALGSCKKYIEDKQEEAAVEIITNGRWKISSFSTGSTDQLALFNNYLFQFNANSTVDAFYNGTMQLSGGWTYDIPARTVTGNFPTSSDPLALINGTWTVTNSTQTTVDAERSVNGETRRMHMDKQ</sequence>
<evidence type="ECO:0008006" key="3">
    <source>
        <dbReference type="Google" id="ProtNLM"/>
    </source>
</evidence>
<dbReference type="AlphaFoldDB" id="A0A4R4DYF7"/>
<name>A0A4R4DYF7_9BACT</name>
<protein>
    <recommendedName>
        <fullName evidence="3">Lipocalin-like domain-containing protein</fullName>
    </recommendedName>
</protein>
<reference evidence="1 2" key="1">
    <citation type="submission" date="2019-03" db="EMBL/GenBank/DDBJ databases">
        <authorList>
            <person name="Kim M.K.M."/>
        </authorList>
    </citation>
    <scope>NUCLEOTIDE SEQUENCE [LARGE SCALE GENOMIC DNA]</scope>
    <source>
        <strain evidence="1 2">17J68-15</strain>
    </source>
</reference>
<dbReference type="EMBL" id="SKFH01000025">
    <property type="protein sequence ID" value="TCZ68648.1"/>
    <property type="molecule type" value="Genomic_DNA"/>
</dbReference>